<comment type="caution">
    <text evidence="1">The sequence shown here is derived from an EMBL/GenBank/DDBJ whole genome shotgun (WGS) entry which is preliminary data.</text>
</comment>
<dbReference type="Proteomes" id="UP000005580">
    <property type="component" value="Unassembled WGS sequence"/>
</dbReference>
<gene>
    <name evidence="1" type="ORF">HMPREF0663_10186</name>
</gene>
<keyword evidence="2" id="KW-1185">Reference proteome</keyword>
<dbReference type="AlphaFoldDB" id="E7RM36"/>
<organism evidence="1 2">
    <name type="scientific">Hoylesella oralis ATCC 33269</name>
    <dbReference type="NCBI Taxonomy" id="873533"/>
    <lineage>
        <taxon>Bacteria</taxon>
        <taxon>Pseudomonadati</taxon>
        <taxon>Bacteroidota</taxon>
        <taxon>Bacteroidia</taxon>
        <taxon>Bacteroidales</taxon>
        <taxon>Prevotellaceae</taxon>
        <taxon>Hoylesella</taxon>
    </lineage>
</organism>
<name>E7RM36_9BACT</name>
<dbReference type="EMBL" id="AEPE02000002">
    <property type="protein sequence ID" value="EFZ37817.1"/>
    <property type="molecule type" value="Genomic_DNA"/>
</dbReference>
<proteinExistence type="predicted"/>
<sequence length="67" mass="7897">MLKNNHLVFTWYPNSIKYPANKVYPKEYKCKIIRGSQKGILTLGFIKKIIFCRFGLPFGYPENKKVL</sequence>
<evidence type="ECO:0000313" key="1">
    <source>
        <dbReference type="EMBL" id="EFZ37817.1"/>
    </source>
</evidence>
<protein>
    <submittedName>
        <fullName evidence="1">Uncharacterized protein</fullName>
    </submittedName>
</protein>
<accession>E7RM36</accession>
<evidence type="ECO:0000313" key="2">
    <source>
        <dbReference type="Proteomes" id="UP000005580"/>
    </source>
</evidence>
<reference evidence="1" key="1">
    <citation type="submission" date="2011-01" db="EMBL/GenBank/DDBJ databases">
        <authorList>
            <person name="Muzny D."/>
            <person name="Qin X."/>
            <person name="Buhay C."/>
            <person name="Dugan-Rocha S."/>
            <person name="Ding Y."/>
            <person name="Chen G."/>
            <person name="Hawes A."/>
            <person name="Holder M."/>
            <person name="Jhangiani S."/>
            <person name="Johnson A."/>
            <person name="Khan Z."/>
            <person name="Li Z."/>
            <person name="Liu W."/>
            <person name="Liu X."/>
            <person name="Perez L."/>
            <person name="Shen H."/>
            <person name="Wang Q."/>
            <person name="Watt J."/>
            <person name="Xi L."/>
            <person name="Xin Y."/>
            <person name="Zhou J."/>
            <person name="Deng J."/>
            <person name="Jiang H."/>
            <person name="Liu Y."/>
            <person name="Qu J."/>
            <person name="Song X.-Z."/>
            <person name="Zhang L."/>
            <person name="Villasana D."/>
            <person name="Johnson A."/>
            <person name="Liu J."/>
            <person name="Liyanage D."/>
            <person name="Lorensuhewa L."/>
            <person name="Robinson T."/>
            <person name="Song A."/>
            <person name="Song B.-B."/>
            <person name="Dinh H."/>
            <person name="Thornton R."/>
            <person name="Coyle M."/>
            <person name="Francisco L."/>
            <person name="Jackson L."/>
            <person name="Javaid M."/>
            <person name="Korchina V."/>
            <person name="Kovar C."/>
            <person name="Mata R."/>
            <person name="Mathew T."/>
            <person name="Ngo R."/>
            <person name="Nguyen L."/>
            <person name="Nguyen N."/>
            <person name="Okwuonu G."/>
            <person name="Ongeri F."/>
            <person name="Pham C."/>
            <person name="Simmons D."/>
            <person name="Wilczek-Boney K."/>
            <person name="Hale W."/>
            <person name="Jakkamsetti A."/>
            <person name="Pham P."/>
            <person name="Ruth R."/>
            <person name="San Lucas F."/>
            <person name="Warren J."/>
            <person name="Zhang J."/>
            <person name="Zhao Z."/>
            <person name="Zhou C."/>
            <person name="Zhu D."/>
            <person name="Lee S."/>
            <person name="Bess C."/>
            <person name="Blankenburg K."/>
            <person name="Forbes L."/>
            <person name="Fu Q."/>
            <person name="Gubbala S."/>
            <person name="Hirani K."/>
            <person name="Jayaseelan J.C."/>
            <person name="Lara F."/>
            <person name="Munidasa M."/>
            <person name="Palculict T."/>
            <person name="Patil S."/>
            <person name="Pu L.-L."/>
            <person name="Saada N."/>
            <person name="Tang L."/>
            <person name="Weissenberger G."/>
            <person name="Zhu Y."/>
            <person name="Hemphill L."/>
            <person name="Shang Y."/>
            <person name="Youmans B."/>
            <person name="Ayvaz T."/>
            <person name="Ross M."/>
            <person name="Santibanez J."/>
            <person name="Aqrawi P."/>
            <person name="Gross S."/>
            <person name="Joshi V."/>
            <person name="Fowler G."/>
            <person name="Nazareth L."/>
            <person name="Reid J."/>
            <person name="Worley K."/>
            <person name="Petrosino J."/>
            <person name="Highlander S."/>
            <person name="Gibbs R."/>
        </authorList>
    </citation>
    <scope>NUCLEOTIDE SEQUENCE [LARGE SCALE GENOMIC DNA]</scope>
    <source>
        <strain evidence="1">ATCC 33269</strain>
    </source>
</reference>
<dbReference type="HOGENOM" id="CLU_2808863_0_0_10"/>